<keyword evidence="6" id="KW-0798">TonB box</keyword>
<feature type="signal peptide" evidence="11">
    <location>
        <begin position="1"/>
        <end position="26"/>
    </location>
</feature>
<comment type="subcellular location">
    <subcellularLocation>
        <location evidence="1 9">Cell outer membrane</location>
        <topology evidence="1 9">Multi-pass membrane protein</topology>
    </subcellularLocation>
</comment>
<proteinExistence type="inferred from homology"/>
<name>A0ABP9EGQ3_9GAMM</name>
<dbReference type="RefSeq" id="WP_345333810.1">
    <property type="nucleotide sequence ID" value="NZ_BAABJZ010000012.1"/>
</dbReference>
<dbReference type="CDD" id="cd01347">
    <property type="entry name" value="ligand_gated_channel"/>
    <property type="match status" value="1"/>
</dbReference>
<dbReference type="PROSITE" id="PS01156">
    <property type="entry name" value="TONB_DEPENDENT_REC_2"/>
    <property type="match status" value="1"/>
</dbReference>
<dbReference type="NCBIfam" id="TIGR01782">
    <property type="entry name" value="TonB-Xanth-Caul"/>
    <property type="match status" value="1"/>
</dbReference>
<dbReference type="InterPro" id="IPR010104">
    <property type="entry name" value="TonB_rcpt_bac"/>
</dbReference>
<dbReference type="Gene3D" id="2.170.130.10">
    <property type="entry name" value="TonB-dependent receptor, plug domain"/>
    <property type="match status" value="1"/>
</dbReference>
<reference evidence="14" key="1">
    <citation type="journal article" date="2019" name="Int. J. Syst. Evol. Microbiol.">
        <title>The Global Catalogue of Microorganisms (GCM) 10K type strain sequencing project: providing services to taxonomists for standard genome sequencing and annotation.</title>
        <authorList>
            <consortium name="The Broad Institute Genomics Platform"/>
            <consortium name="The Broad Institute Genome Sequencing Center for Infectious Disease"/>
            <person name="Wu L."/>
            <person name="Ma J."/>
        </authorList>
    </citation>
    <scope>NUCLEOTIDE SEQUENCE [LARGE SCALE GENOMIC DNA]</scope>
    <source>
        <strain evidence="14">JCM 18401</strain>
    </source>
</reference>
<organism evidence="13 14">
    <name type="scientific">Ferrimonas pelagia</name>
    <dbReference type="NCBI Taxonomy" id="1177826"/>
    <lineage>
        <taxon>Bacteria</taxon>
        <taxon>Pseudomonadati</taxon>
        <taxon>Pseudomonadota</taxon>
        <taxon>Gammaproteobacteria</taxon>
        <taxon>Alteromonadales</taxon>
        <taxon>Ferrimonadaceae</taxon>
        <taxon>Ferrimonas</taxon>
    </lineage>
</organism>
<dbReference type="Pfam" id="PF07715">
    <property type="entry name" value="Plug"/>
    <property type="match status" value="1"/>
</dbReference>
<dbReference type="PROSITE" id="PS52016">
    <property type="entry name" value="TONB_DEPENDENT_REC_3"/>
    <property type="match status" value="1"/>
</dbReference>
<dbReference type="InterPro" id="IPR010917">
    <property type="entry name" value="TonB_rcpt_CS"/>
</dbReference>
<protein>
    <submittedName>
        <fullName evidence="13">TonB-dependent receptor</fullName>
    </submittedName>
</protein>
<evidence type="ECO:0000256" key="5">
    <source>
        <dbReference type="ARBA" id="ARBA00022729"/>
    </source>
</evidence>
<evidence type="ECO:0000259" key="12">
    <source>
        <dbReference type="Pfam" id="PF07715"/>
    </source>
</evidence>
<comment type="caution">
    <text evidence="13">The sequence shown here is derived from an EMBL/GenBank/DDBJ whole genome shotgun (WGS) entry which is preliminary data.</text>
</comment>
<keyword evidence="14" id="KW-1185">Reference proteome</keyword>
<keyword evidence="3 9" id="KW-1134">Transmembrane beta strand</keyword>
<evidence type="ECO:0000256" key="2">
    <source>
        <dbReference type="ARBA" id="ARBA00022448"/>
    </source>
</evidence>
<dbReference type="SUPFAM" id="SSF56935">
    <property type="entry name" value="Porins"/>
    <property type="match status" value="1"/>
</dbReference>
<evidence type="ECO:0000256" key="9">
    <source>
        <dbReference type="PROSITE-ProRule" id="PRU01360"/>
    </source>
</evidence>
<evidence type="ECO:0000313" key="13">
    <source>
        <dbReference type="EMBL" id="GAA4877807.1"/>
    </source>
</evidence>
<dbReference type="InterPro" id="IPR037066">
    <property type="entry name" value="Plug_dom_sf"/>
</dbReference>
<evidence type="ECO:0000256" key="7">
    <source>
        <dbReference type="ARBA" id="ARBA00023136"/>
    </source>
</evidence>
<evidence type="ECO:0000256" key="10">
    <source>
        <dbReference type="PROSITE-ProRule" id="PRU10144"/>
    </source>
</evidence>
<dbReference type="Proteomes" id="UP001499988">
    <property type="component" value="Unassembled WGS sequence"/>
</dbReference>
<dbReference type="EMBL" id="BAABJZ010000012">
    <property type="protein sequence ID" value="GAA4877807.1"/>
    <property type="molecule type" value="Genomic_DNA"/>
</dbReference>
<gene>
    <name evidence="13" type="ORF">GCM10023333_08830</name>
</gene>
<evidence type="ECO:0000256" key="4">
    <source>
        <dbReference type="ARBA" id="ARBA00022692"/>
    </source>
</evidence>
<keyword evidence="8 9" id="KW-0998">Cell outer membrane</keyword>
<dbReference type="InterPro" id="IPR039426">
    <property type="entry name" value="TonB-dep_rcpt-like"/>
</dbReference>
<evidence type="ECO:0000313" key="14">
    <source>
        <dbReference type="Proteomes" id="UP001499988"/>
    </source>
</evidence>
<keyword evidence="2 9" id="KW-0813">Transport</keyword>
<feature type="domain" description="TonB-dependent receptor plug" evidence="12">
    <location>
        <begin position="56"/>
        <end position="164"/>
    </location>
</feature>
<dbReference type="PANTHER" id="PTHR40980">
    <property type="entry name" value="PLUG DOMAIN-CONTAINING PROTEIN"/>
    <property type="match status" value="1"/>
</dbReference>
<dbReference type="InterPro" id="IPR036942">
    <property type="entry name" value="Beta-barrel_TonB_sf"/>
</dbReference>
<feature type="chain" id="PRO_5047479491" evidence="11">
    <location>
        <begin position="27"/>
        <end position="886"/>
    </location>
</feature>
<keyword evidence="5 11" id="KW-0732">Signal</keyword>
<evidence type="ECO:0000256" key="8">
    <source>
        <dbReference type="ARBA" id="ARBA00023237"/>
    </source>
</evidence>
<sequence>MNNPFSKPLLLAVAVASSFAAPVALAQTTSGEITADIERIAVKGYRDSLANSLREKQEANQFKDVVTAEDIGLLPENNITESLQRISGVSIERSNGEGQQVSIRGLAPNFTKVEVNGRGSMITSDSSDPGRGASLSALSSEMFQELEVIKSPTAKDAEGGIGGIVRLNTAKPLEHEGRKVGASVQVMSNEVKDDLEPSGTFFYQENFDEKFGVLFSASHKRVDNSIDKFAANNEFDEDDGSGAMVMTRGRDEVRSGEGEKTNLNLILQAKPTENANVWTDLFYARDTRDDLIQRVDMRFDNKASILDRDSILISNGTIVKADYEAVRTDLKVFERDTVVDSFGASIGGDWYVGDWVIDGQIGFSQSKEDRFEAAIESRFDQAQGGYDIRDTNNPSFWNSVDGLSPDQLDVDELSWEHRVIETDSLFGKMDFKRFVDLGAIESISFGYHKEITTFNRSKAERFANVPGYSDDFASPWDTLTFAGAPGNVSDWRDVSPAAYLNSLGVSRNGMVIGHTGWSDDYHFEDVTDRHRYDIEEDTDAFYIMADLYGELFGLTTRGNFGGRYTHTTTTGNGAVRVQGEVLDENLFQSNVERSDGHFLPSANIALVQELGHDQLIYRASFSRALTRPNVDELSPVMVFEYDDPNSDGKYEDNEIEMGNPDLDPFLAWQYDLGMEYYFGEDGSSVFGVGLFYKDVENFTLSEKRDVLLTDLDLPSDILGMMPDDGRSYELKTYRNGGSATIKGAEVNFQTPFTFLPQGWDGFGVNMNYTYTDSQYEDLDGNARPFPGSSKNTANATVYYEQDKFSTRFSYNYRDDYLLDADEQKYGAGGGRLDFALRYYLDNGLRLTFDVMNITGEKESHYYNNATQFAQLDNEGRIYSVSASFQF</sequence>
<dbReference type="InterPro" id="IPR012910">
    <property type="entry name" value="Plug_dom"/>
</dbReference>
<evidence type="ECO:0000256" key="3">
    <source>
        <dbReference type="ARBA" id="ARBA00022452"/>
    </source>
</evidence>
<comment type="similarity">
    <text evidence="9">Belongs to the TonB-dependent receptor family.</text>
</comment>
<feature type="short sequence motif" description="TonB C-terminal box" evidence="10">
    <location>
        <begin position="869"/>
        <end position="886"/>
    </location>
</feature>
<keyword evidence="7 9" id="KW-0472">Membrane</keyword>
<evidence type="ECO:0000256" key="1">
    <source>
        <dbReference type="ARBA" id="ARBA00004571"/>
    </source>
</evidence>
<dbReference type="PANTHER" id="PTHR40980:SF3">
    <property type="entry name" value="TONB-DEPENDENT RECEPTOR-LIKE BETA-BARREL DOMAIN-CONTAINING PROTEIN"/>
    <property type="match status" value="1"/>
</dbReference>
<evidence type="ECO:0000256" key="6">
    <source>
        <dbReference type="ARBA" id="ARBA00023077"/>
    </source>
</evidence>
<keyword evidence="4 9" id="KW-0812">Transmembrane</keyword>
<accession>A0ABP9EGQ3</accession>
<dbReference type="Gene3D" id="2.40.170.20">
    <property type="entry name" value="TonB-dependent receptor, beta-barrel domain"/>
    <property type="match status" value="1"/>
</dbReference>
<keyword evidence="13" id="KW-0675">Receptor</keyword>
<evidence type="ECO:0000256" key="11">
    <source>
        <dbReference type="SAM" id="SignalP"/>
    </source>
</evidence>